<accession>A0AAW1UHV2</accession>
<organism evidence="1 2">
    <name type="scientific">Henosepilachna vigintioctopunctata</name>
    <dbReference type="NCBI Taxonomy" id="420089"/>
    <lineage>
        <taxon>Eukaryota</taxon>
        <taxon>Metazoa</taxon>
        <taxon>Ecdysozoa</taxon>
        <taxon>Arthropoda</taxon>
        <taxon>Hexapoda</taxon>
        <taxon>Insecta</taxon>
        <taxon>Pterygota</taxon>
        <taxon>Neoptera</taxon>
        <taxon>Endopterygota</taxon>
        <taxon>Coleoptera</taxon>
        <taxon>Polyphaga</taxon>
        <taxon>Cucujiformia</taxon>
        <taxon>Coccinelloidea</taxon>
        <taxon>Coccinellidae</taxon>
        <taxon>Epilachninae</taxon>
        <taxon>Epilachnini</taxon>
        <taxon>Henosepilachna</taxon>
    </lineage>
</organism>
<reference evidence="1 2" key="1">
    <citation type="submission" date="2023-03" db="EMBL/GenBank/DDBJ databases">
        <title>Genome insight into feeding habits of ladybird beetles.</title>
        <authorList>
            <person name="Li H.-S."/>
            <person name="Huang Y.-H."/>
            <person name="Pang H."/>
        </authorList>
    </citation>
    <scope>NUCLEOTIDE SEQUENCE [LARGE SCALE GENOMIC DNA]</scope>
    <source>
        <strain evidence="1">SYSU_2023b</strain>
        <tissue evidence="1">Whole body</tissue>
    </source>
</reference>
<evidence type="ECO:0000313" key="2">
    <source>
        <dbReference type="Proteomes" id="UP001431783"/>
    </source>
</evidence>
<keyword evidence="2" id="KW-1185">Reference proteome</keyword>
<dbReference type="Proteomes" id="UP001431783">
    <property type="component" value="Unassembled WGS sequence"/>
</dbReference>
<dbReference type="AlphaFoldDB" id="A0AAW1UHV2"/>
<protein>
    <submittedName>
        <fullName evidence="1">Uncharacterized protein</fullName>
    </submittedName>
</protein>
<name>A0AAW1UHV2_9CUCU</name>
<comment type="caution">
    <text evidence="1">The sequence shown here is derived from an EMBL/GenBank/DDBJ whole genome shotgun (WGS) entry which is preliminary data.</text>
</comment>
<dbReference type="EMBL" id="JARQZJ010000066">
    <property type="protein sequence ID" value="KAK9880768.1"/>
    <property type="molecule type" value="Genomic_DNA"/>
</dbReference>
<gene>
    <name evidence="1" type="ORF">WA026_013089</name>
</gene>
<sequence>MTTKVETVLYSQLQPWSTVAATPCVEQVAGPPIPTRIGEYFKTPRPHPWRPTLGYENIELSPL</sequence>
<evidence type="ECO:0000313" key="1">
    <source>
        <dbReference type="EMBL" id="KAK9880768.1"/>
    </source>
</evidence>
<proteinExistence type="predicted"/>